<proteinExistence type="predicted"/>
<feature type="chain" id="PRO_5047046576" description="Endonuclease/exonuclease/phosphatase domain-containing protein" evidence="1">
    <location>
        <begin position="28"/>
        <end position="206"/>
    </location>
</feature>
<feature type="signal peptide" evidence="1">
    <location>
        <begin position="1"/>
        <end position="27"/>
    </location>
</feature>
<keyword evidence="3" id="KW-1185">Reference proteome</keyword>
<protein>
    <recommendedName>
        <fullName evidence="4">Endonuclease/exonuclease/phosphatase domain-containing protein</fullName>
    </recommendedName>
</protein>
<evidence type="ECO:0000256" key="1">
    <source>
        <dbReference type="SAM" id="SignalP"/>
    </source>
</evidence>
<sequence>MRRPLALTALTVTALTPTLLAAAPAQAAVRPGRITAVSSAPGPHAGEVTIRWKQTRGHTTSFRIETGLTTFKQGSATLPDHGRHARYFTVGGAKRSVTLTAKQVASAGAAPGTGKHLFFRLTAVNTKGKGTATRAFPYLRSVAPRPVTPKAGTPLRVASFNVRTARWANPSWASRVDAVATAIDVHHPGVVAIQEPVTWPGRRGRR</sequence>
<reference evidence="3" key="1">
    <citation type="journal article" date="2019" name="Int. J. Syst. Evol. Microbiol.">
        <title>The Global Catalogue of Microorganisms (GCM) 10K type strain sequencing project: providing services to taxonomists for standard genome sequencing and annotation.</title>
        <authorList>
            <consortium name="The Broad Institute Genomics Platform"/>
            <consortium name="The Broad Institute Genome Sequencing Center for Infectious Disease"/>
            <person name="Wu L."/>
            <person name="Ma J."/>
        </authorList>
    </citation>
    <scope>NUCLEOTIDE SEQUENCE [LARGE SCALE GENOMIC DNA]</scope>
    <source>
        <strain evidence="3">NBRC 108730</strain>
    </source>
</reference>
<dbReference type="EMBL" id="BSUZ01000002">
    <property type="protein sequence ID" value="GMA89414.1"/>
    <property type="molecule type" value="Genomic_DNA"/>
</dbReference>
<evidence type="ECO:0000313" key="3">
    <source>
        <dbReference type="Proteomes" id="UP001157017"/>
    </source>
</evidence>
<dbReference type="Proteomes" id="UP001157017">
    <property type="component" value="Unassembled WGS sequence"/>
</dbReference>
<gene>
    <name evidence="2" type="ORF">GCM10025868_46640</name>
</gene>
<name>A0ABQ6JN94_9ACTN</name>
<keyword evidence="1" id="KW-0732">Signal</keyword>
<dbReference type="Gene3D" id="3.60.10.10">
    <property type="entry name" value="Endonuclease/exonuclease/phosphatase"/>
    <property type="match status" value="1"/>
</dbReference>
<dbReference type="SUPFAM" id="SSF56219">
    <property type="entry name" value="DNase I-like"/>
    <property type="match status" value="1"/>
</dbReference>
<accession>A0ABQ6JN94</accession>
<evidence type="ECO:0008006" key="4">
    <source>
        <dbReference type="Google" id="ProtNLM"/>
    </source>
</evidence>
<comment type="caution">
    <text evidence="2">The sequence shown here is derived from an EMBL/GenBank/DDBJ whole genome shotgun (WGS) entry which is preliminary data.</text>
</comment>
<dbReference type="InterPro" id="IPR036691">
    <property type="entry name" value="Endo/exonu/phosph_ase_sf"/>
</dbReference>
<evidence type="ECO:0000313" key="2">
    <source>
        <dbReference type="EMBL" id="GMA89414.1"/>
    </source>
</evidence>
<organism evidence="2 3">
    <name type="scientific">Angustibacter aerolatus</name>
    <dbReference type="NCBI Taxonomy" id="1162965"/>
    <lineage>
        <taxon>Bacteria</taxon>
        <taxon>Bacillati</taxon>
        <taxon>Actinomycetota</taxon>
        <taxon>Actinomycetes</taxon>
        <taxon>Kineosporiales</taxon>
        <taxon>Kineosporiaceae</taxon>
    </lineage>
</organism>